<dbReference type="Gene3D" id="1.10.1450.10">
    <property type="entry name" value="Tetraspanin"/>
    <property type="match status" value="1"/>
</dbReference>
<evidence type="ECO:0000313" key="7">
    <source>
        <dbReference type="EMBL" id="LAB66284.1"/>
    </source>
</evidence>
<comment type="similarity">
    <text evidence="2 6">Belongs to the tetraspanin (TM4SF) family.</text>
</comment>
<dbReference type="InterPro" id="IPR018499">
    <property type="entry name" value="Tetraspanin/Peripherin"/>
</dbReference>
<sequence length="246" mass="26395">MGFFSKFFLFVLNFIVFAIGVGVIVLASLILTNGAQFQVLLDEGTFSVPIILLIMGVIVMLIGFFGCFGALRESPCLLYTYATIVLLLLIAQISVAIYGIVKQDELKAFISGNMVKVFEKIGGDDQELTDSLNGVQHELHCCGVYNYTDWALTIHGDNTPTGGLVPSGCCKTPNSTECTTTTWATMSEPAASEGIYTKGCYTLFMETIEGQATWLGIGAILLALIQLFCVLVACGIGKNSSSSAVY</sequence>
<feature type="transmembrane region" description="Helical" evidence="6">
    <location>
        <begin position="212"/>
        <end position="236"/>
    </location>
</feature>
<dbReference type="PIRSF" id="PIRSF002419">
    <property type="entry name" value="Tetraspanin"/>
    <property type="match status" value="1"/>
</dbReference>
<dbReference type="PANTHER" id="PTHR19282:SF544">
    <property type="entry name" value="TETRASPANIN"/>
    <property type="match status" value="1"/>
</dbReference>
<dbReference type="GO" id="GO:0005886">
    <property type="term" value="C:plasma membrane"/>
    <property type="evidence" value="ECO:0007669"/>
    <property type="project" value="TreeGrafter"/>
</dbReference>
<dbReference type="PROSITE" id="PS00421">
    <property type="entry name" value="TM4_1"/>
    <property type="match status" value="1"/>
</dbReference>
<feature type="transmembrane region" description="Helical" evidence="6">
    <location>
        <begin position="50"/>
        <end position="71"/>
    </location>
</feature>
<dbReference type="PANTHER" id="PTHR19282">
    <property type="entry name" value="TETRASPANIN"/>
    <property type="match status" value="1"/>
</dbReference>
<proteinExistence type="evidence at transcript level"/>
<evidence type="ECO:0000256" key="4">
    <source>
        <dbReference type="ARBA" id="ARBA00022989"/>
    </source>
</evidence>
<dbReference type="PRINTS" id="PR00259">
    <property type="entry name" value="TMFOUR"/>
</dbReference>
<dbReference type="InterPro" id="IPR008952">
    <property type="entry name" value="Tetraspanin_EC2_sf"/>
</dbReference>
<evidence type="ECO:0000256" key="2">
    <source>
        <dbReference type="ARBA" id="ARBA00006840"/>
    </source>
</evidence>
<reference evidence="8" key="1">
    <citation type="submission" date="2017-11" db="EMBL/GenBank/DDBJ databases">
        <title>The sensing device of the deep-sea amphipod.</title>
        <authorList>
            <person name="Kobayashi H."/>
            <person name="Nagahama T."/>
            <person name="Arai W."/>
            <person name="Sasagawa Y."/>
            <person name="Umeda M."/>
            <person name="Hayashi T."/>
            <person name="Nikaido I."/>
            <person name="Watanabe H."/>
            <person name="Oguri K."/>
            <person name="Kitazato H."/>
            <person name="Fujioka K."/>
            <person name="Kido Y."/>
            <person name="Takami H."/>
        </authorList>
    </citation>
    <scope>NUCLEOTIDE SEQUENCE</scope>
    <source>
        <tissue evidence="8">Whole body</tissue>
    </source>
</reference>
<reference evidence="7" key="2">
    <citation type="journal article" date="2018" name="Biosci. Biotechnol. Biochem.">
        <title>Polysaccharide hydrolase of the hadal zone amphipods Hirondellea gigas.</title>
        <authorList>
            <person name="Kobayashi H."/>
            <person name="Nagahama T."/>
            <person name="Arai W."/>
            <person name="Sasagawa Y."/>
            <person name="Umeda M."/>
            <person name="Hayashi T."/>
            <person name="Nikaido I."/>
            <person name="Watanabe H."/>
            <person name="Oguri K."/>
            <person name="Kitazato H."/>
            <person name="Fujioka K."/>
            <person name="Kido Y."/>
            <person name="Takami H."/>
        </authorList>
    </citation>
    <scope>NUCLEOTIDE SEQUENCE</scope>
    <source>
        <tissue evidence="7">Whole body</tissue>
    </source>
</reference>
<accession>A0A2P2HWX8</accession>
<keyword evidence="4 6" id="KW-1133">Transmembrane helix</keyword>
<keyword evidence="3 6" id="KW-0812">Transmembrane</keyword>
<evidence type="ECO:0000256" key="6">
    <source>
        <dbReference type="RuleBase" id="RU361218"/>
    </source>
</evidence>
<evidence type="ECO:0000256" key="3">
    <source>
        <dbReference type="ARBA" id="ARBA00022692"/>
    </source>
</evidence>
<comment type="subcellular location">
    <subcellularLocation>
        <location evidence="1 6">Membrane</location>
        <topology evidence="1 6">Multi-pass membrane protein</topology>
    </subcellularLocation>
</comment>
<dbReference type="EMBL" id="IACT01000082">
    <property type="protein sequence ID" value="LAC19536.1"/>
    <property type="molecule type" value="mRNA"/>
</dbReference>
<dbReference type="SUPFAM" id="SSF48652">
    <property type="entry name" value="Tetraspanin"/>
    <property type="match status" value="1"/>
</dbReference>
<keyword evidence="5 6" id="KW-0472">Membrane</keyword>
<dbReference type="EMBL" id="IACF01000517">
    <property type="protein sequence ID" value="LAB66284.1"/>
    <property type="molecule type" value="mRNA"/>
</dbReference>
<dbReference type="AlphaFoldDB" id="A0A2P2HWX8"/>
<feature type="transmembrane region" description="Helical" evidence="6">
    <location>
        <begin position="7"/>
        <end position="30"/>
    </location>
</feature>
<dbReference type="InterPro" id="IPR018503">
    <property type="entry name" value="Tetraspanin_CS"/>
</dbReference>
<feature type="transmembrane region" description="Helical" evidence="6">
    <location>
        <begin position="78"/>
        <end position="101"/>
    </location>
</feature>
<dbReference type="InterPro" id="IPR000301">
    <property type="entry name" value="Tetraspanin_animals"/>
</dbReference>
<name>A0A2P2HWX8_9CRUS</name>
<protein>
    <recommendedName>
        <fullName evidence="6">Tetraspanin</fullName>
    </recommendedName>
</protein>
<organism evidence="7">
    <name type="scientific">Hirondellea gigas</name>
    <dbReference type="NCBI Taxonomy" id="1518452"/>
    <lineage>
        <taxon>Eukaryota</taxon>
        <taxon>Metazoa</taxon>
        <taxon>Ecdysozoa</taxon>
        <taxon>Arthropoda</taxon>
        <taxon>Crustacea</taxon>
        <taxon>Multicrustacea</taxon>
        <taxon>Malacostraca</taxon>
        <taxon>Eumalacostraca</taxon>
        <taxon>Peracarida</taxon>
        <taxon>Amphipoda</taxon>
        <taxon>Amphilochidea</taxon>
        <taxon>Lysianassida</taxon>
        <taxon>Lysianassidira</taxon>
        <taxon>Lysianassoidea</taxon>
        <taxon>Lysianassidae</taxon>
        <taxon>Hirondellea</taxon>
    </lineage>
</organism>
<evidence type="ECO:0000313" key="8">
    <source>
        <dbReference type="EMBL" id="LAC19536.1"/>
    </source>
</evidence>
<dbReference type="Pfam" id="PF00335">
    <property type="entry name" value="Tetraspanin"/>
    <property type="match status" value="1"/>
</dbReference>
<evidence type="ECO:0000256" key="1">
    <source>
        <dbReference type="ARBA" id="ARBA00004141"/>
    </source>
</evidence>
<evidence type="ECO:0000256" key="5">
    <source>
        <dbReference type="ARBA" id="ARBA00023136"/>
    </source>
</evidence>